<evidence type="ECO:0000313" key="3">
    <source>
        <dbReference type="Proteomes" id="UP001164929"/>
    </source>
</evidence>
<organism evidence="2 3">
    <name type="scientific">Populus alba x Populus x berolinensis</name>
    <dbReference type="NCBI Taxonomy" id="444605"/>
    <lineage>
        <taxon>Eukaryota</taxon>
        <taxon>Viridiplantae</taxon>
        <taxon>Streptophyta</taxon>
        <taxon>Embryophyta</taxon>
        <taxon>Tracheophyta</taxon>
        <taxon>Spermatophyta</taxon>
        <taxon>Magnoliopsida</taxon>
        <taxon>eudicotyledons</taxon>
        <taxon>Gunneridae</taxon>
        <taxon>Pentapetalae</taxon>
        <taxon>rosids</taxon>
        <taxon>fabids</taxon>
        <taxon>Malpighiales</taxon>
        <taxon>Salicaceae</taxon>
        <taxon>Saliceae</taxon>
        <taxon>Populus</taxon>
    </lineage>
</organism>
<feature type="compositionally biased region" description="Polar residues" evidence="1">
    <location>
        <begin position="1"/>
        <end position="19"/>
    </location>
</feature>
<dbReference type="Proteomes" id="UP001164929">
    <property type="component" value="Chromosome 9"/>
</dbReference>
<reference evidence="2" key="1">
    <citation type="journal article" date="2023" name="Mol. Ecol. Resour.">
        <title>Chromosome-level genome assembly of a triploid poplar Populus alba 'Berolinensis'.</title>
        <authorList>
            <person name="Chen S."/>
            <person name="Yu Y."/>
            <person name="Wang X."/>
            <person name="Wang S."/>
            <person name="Zhang T."/>
            <person name="Zhou Y."/>
            <person name="He R."/>
            <person name="Meng N."/>
            <person name="Wang Y."/>
            <person name="Liu W."/>
            <person name="Liu Z."/>
            <person name="Liu J."/>
            <person name="Guo Q."/>
            <person name="Huang H."/>
            <person name="Sederoff R.R."/>
            <person name="Wang G."/>
            <person name="Qu G."/>
            <person name="Chen S."/>
        </authorList>
    </citation>
    <scope>NUCLEOTIDE SEQUENCE</scope>
    <source>
        <strain evidence="2">SC-2020</strain>
    </source>
</reference>
<comment type="caution">
    <text evidence="2">The sequence shown here is derived from an EMBL/GenBank/DDBJ whole genome shotgun (WGS) entry which is preliminary data.</text>
</comment>
<gene>
    <name evidence="2" type="ORF">NC653_022236</name>
</gene>
<proteinExistence type="predicted"/>
<name>A0AAD6MEP0_9ROSI</name>
<sequence length="319" mass="35285">MSSQGFPTSDFSVRSSSIGINGPLIASNLDTNTPKFKRELESVQSPFGLSESEESGAGENKPKDKGTDSSELSLSATQKVGTSVLPTKKNKSSTNEIGDGITEDKKEWTSESGDDHEELFSAANSAWKASDLACSGPFWKKMDSIFASVSLEDLSYLKQQNSKRRTLIKNQSRQLYVERADMGSLDKGALLYQRVLSALIEEDESEEFYLQSESKNMSLNYASDRLSLWFHSVISNAIRNPSMSSSLHSNEQWLVDDDFSQSDAGHASEICSNDPGVLQMRKSNMPGFSSSDGHYQLMCLDERLLLELQSIGFIAQKHR</sequence>
<feature type="region of interest" description="Disordered" evidence="1">
    <location>
        <begin position="1"/>
        <end position="112"/>
    </location>
</feature>
<evidence type="ECO:0000256" key="1">
    <source>
        <dbReference type="SAM" id="MobiDB-lite"/>
    </source>
</evidence>
<dbReference type="AlphaFoldDB" id="A0AAD6MEP0"/>
<evidence type="ECO:0000313" key="2">
    <source>
        <dbReference type="EMBL" id="KAJ6983952.1"/>
    </source>
</evidence>
<protein>
    <submittedName>
        <fullName evidence="2">Uncharacterized protein</fullName>
    </submittedName>
</protein>
<feature type="compositionally biased region" description="Polar residues" evidence="1">
    <location>
        <begin position="69"/>
        <end position="85"/>
    </location>
</feature>
<dbReference type="PANTHER" id="PTHR31115:SF4">
    <property type="entry name" value="SPECTRIN BETA CHAIN, BRAIN"/>
    <property type="match status" value="1"/>
</dbReference>
<dbReference type="PANTHER" id="PTHR31115">
    <property type="entry name" value="OS05G0107300 PROTEIN"/>
    <property type="match status" value="1"/>
</dbReference>
<dbReference type="EMBL" id="JAQIZT010000009">
    <property type="protein sequence ID" value="KAJ6983952.1"/>
    <property type="molecule type" value="Genomic_DNA"/>
</dbReference>
<accession>A0AAD6MEP0</accession>
<keyword evidence="3" id="KW-1185">Reference proteome</keyword>